<dbReference type="EMBL" id="AVOT02012743">
    <property type="protein sequence ID" value="MBW0494784.1"/>
    <property type="molecule type" value="Genomic_DNA"/>
</dbReference>
<dbReference type="OrthoDB" id="2496311at2759"/>
<evidence type="ECO:0000256" key="1">
    <source>
        <dbReference type="SAM" id="SignalP"/>
    </source>
</evidence>
<evidence type="ECO:0000313" key="2">
    <source>
        <dbReference type="EMBL" id="MBW0494784.1"/>
    </source>
</evidence>
<gene>
    <name evidence="2" type="ORF">O181_034499</name>
</gene>
<keyword evidence="3" id="KW-1185">Reference proteome</keyword>
<comment type="caution">
    <text evidence="2">The sequence shown here is derived from an EMBL/GenBank/DDBJ whole genome shotgun (WGS) entry which is preliminary data.</text>
</comment>
<proteinExistence type="predicted"/>
<feature type="signal peptide" evidence="1">
    <location>
        <begin position="1"/>
        <end position="18"/>
    </location>
</feature>
<organism evidence="2 3">
    <name type="scientific">Austropuccinia psidii MF-1</name>
    <dbReference type="NCBI Taxonomy" id="1389203"/>
    <lineage>
        <taxon>Eukaryota</taxon>
        <taxon>Fungi</taxon>
        <taxon>Dikarya</taxon>
        <taxon>Basidiomycota</taxon>
        <taxon>Pucciniomycotina</taxon>
        <taxon>Pucciniomycetes</taxon>
        <taxon>Pucciniales</taxon>
        <taxon>Sphaerophragmiaceae</taxon>
        <taxon>Austropuccinia</taxon>
    </lineage>
</organism>
<evidence type="ECO:0000313" key="3">
    <source>
        <dbReference type="Proteomes" id="UP000765509"/>
    </source>
</evidence>
<dbReference type="Proteomes" id="UP000765509">
    <property type="component" value="Unassembled WGS sequence"/>
</dbReference>
<feature type="chain" id="PRO_5040146911" evidence="1">
    <location>
        <begin position="19"/>
        <end position="295"/>
    </location>
</feature>
<sequence>MLCFSISIFLAVFSLAPTLVVPTTSIDDVELPSDPNKKVKVYHTFKKFLYKVDNSSWYWELDGDSHLKIQAGYDTRGSFGAYVVNGMKNRTLTVQIHSGKMHCRSSQTYSANIVNQSNKTVENFDFKLHTRGGFSDRWHLIEGQSLKETYVWFRKTLSLSGPVKRKDNEKKVAHIHCDTDQIDCKISTNDELPIDYLIALITCADIRCTSHHTRSMPNHSTSSLPLPQSTCNCYSSLESFEDKNPNIFFNFSPDYFSSLSRCLTLTIYLPCHTASITITPGHFSGDWLASNILFR</sequence>
<dbReference type="AlphaFoldDB" id="A0A9Q3H9L4"/>
<accession>A0A9Q3H9L4</accession>
<reference evidence="2" key="1">
    <citation type="submission" date="2021-03" db="EMBL/GenBank/DDBJ databases">
        <title>Draft genome sequence of rust myrtle Austropuccinia psidii MF-1, a brazilian biotype.</title>
        <authorList>
            <person name="Quecine M.C."/>
            <person name="Pachon D.M.R."/>
            <person name="Bonatelli M.L."/>
            <person name="Correr F.H."/>
            <person name="Franceschini L.M."/>
            <person name="Leite T.F."/>
            <person name="Margarido G.R.A."/>
            <person name="Almeida C.A."/>
            <person name="Ferrarezi J.A."/>
            <person name="Labate C.A."/>
        </authorList>
    </citation>
    <scope>NUCLEOTIDE SEQUENCE</scope>
    <source>
        <strain evidence="2">MF-1</strain>
    </source>
</reference>
<keyword evidence="1" id="KW-0732">Signal</keyword>
<name>A0A9Q3H9L4_9BASI</name>
<protein>
    <submittedName>
        <fullName evidence="2">Uncharacterized protein</fullName>
    </submittedName>
</protein>